<dbReference type="GO" id="GO:0003700">
    <property type="term" value="F:DNA-binding transcription factor activity"/>
    <property type="evidence" value="ECO:0007669"/>
    <property type="project" value="InterPro"/>
</dbReference>
<dbReference type="InterPro" id="IPR008920">
    <property type="entry name" value="TF_FadR/GntR_C"/>
</dbReference>
<dbReference type="CDD" id="cd07377">
    <property type="entry name" value="WHTH_GntR"/>
    <property type="match status" value="1"/>
</dbReference>
<evidence type="ECO:0000259" key="4">
    <source>
        <dbReference type="PROSITE" id="PS50949"/>
    </source>
</evidence>
<dbReference type="SMART" id="SM00895">
    <property type="entry name" value="FCD"/>
    <property type="match status" value="1"/>
</dbReference>
<evidence type="ECO:0000313" key="5">
    <source>
        <dbReference type="EMBL" id="MBK4217318.1"/>
    </source>
</evidence>
<gene>
    <name evidence="5" type="ORF">JJJ17_15415</name>
</gene>
<keyword evidence="3" id="KW-0804">Transcription</keyword>
<dbReference type="SMART" id="SM00345">
    <property type="entry name" value="HTH_GNTR"/>
    <property type="match status" value="1"/>
</dbReference>
<keyword evidence="6" id="KW-1185">Reference proteome</keyword>
<protein>
    <submittedName>
        <fullName evidence="5">GntR family transcriptional regulator</fullName>
    </submittedName>
</protein>
<organism evidence="5 6">
    <name type="scientific">Paracoccus caeni</name>
    <dbReference type="NCBI Taxonomy" id="657651"/>
    <lineage>
        <taxon>Bacteria</taxon>
        <taxon>Pseudomonadati</taxon>
        <taxon>Pseudomonadota</taxon>
        <taxon>Alphaproteobacteria</taxon>
        <taxon>Rhodobacterales</taxon>
        <taxon>Paracoccaceae</taxon>
        <taxon>Paracoccus</taxon>
    </lineage>
</organism>
<dbReference type="Gene3D" id="1.20.120.530">
    <property type="entry name" value="GntR ligand-binding domain-like"/>
    <property type="match status" value="1"/>
</dbReference>
<dbReference type="EMBL" id="JAEPRQ010000006">
    <property type="protein sequence ID" value="MBK4217318.1"/>
    <property type="molecule type" value="Genomic_DNA"/>
</dbReference>
<dbReference type="SUPFAM" id="SSF48008">
    <property type="entry name" value="GntR ligand-binding domain-like"/>
    <property type="match status" value="1"/>
</dbReference>
<dbReference type="InterPro" id="IPR000485">
    <property type="entry name" value="AsnC-type_HTH_dom"/>
</dbReference>
<dbReference type="AlphaFoldDB" id="A0A934SN04"/>
<evidence type="ECO:0000256" key="2">
    <source>
        <dbReference type="ARBA" id="ARBA00023125"/>
    </source>
</evidence>
<dbReference type="Gene3D" id="1.10.10.10">
    <property type="entry name" value="Winged helix-like DNA-binding domain superfamily/Winged helix DNA-binding domain"/>
    <property type="match status" value="1"/>
</dbReference>
<dbReference type="Proteomes" id="UP000640485">
    <property type="component" value="Unassembled WGS sequence"/>
</dbReference>
<sequence>MSQSDTVYDALNQAILSGHYRPGAKLSEPVIAEEMGLSRAPVREAIRRLQERGMVSHAPNQGVRVASPTLDDYLSLLEVREGLEGMATAMAAHAMTDRQLEELAELVEEHGRMLRDDPQGPYLQASRDEDFHVQIACASGNPVLIHLLCEDFYPRLKLCRLQHQGVPGRGLAAWQEHRRILAALQDRDAEVAELMMRRHIRAARAALLAARSGRA</sequence>
<dbReference type="PRINTS" id="PR00033">
    <property type="entry name" value="HTHASNC"/>
</dbReference>
<reference evidence="5" key="1">
    <citation type="submission" date="2021-01" db="EMBL/GenBank/DDBJ databases">
        <title>Paracoccus amoyensis sp. nov., isolated from the surface seawater along the coast of Xiamen Island, China.</title>
        <authorList>
            <person name="Lyu L."/>
        </authorList>
    </citation>
    <scope>NUCLEOTIDE SEQUENCE</scope>
    <source>
        <strain evidence="5">MJ17</strain>
    </source>
</reference>
<proteinExistence type="predicted"/>
<dbReference type="PANTHER" id="PTHR43537:SF49">
    <property type="entry name" value="TRANSCRIPTIONAL REGULATORY PROTEIN"/>
    <property type="match status" value="1"/>
</dbReference>
<name>A0A934SN04_9RHOB</name>
<keyword evidence="1" id="KW-0805">Transcription regulation</keyword>
<dbReference type="InterPro" id="IPR036390">
    <property type="entry name" value="WH_DNA-bd_sf"/>
</dbReference>
<dbReference type="InterPro" id="IPR036388">
    <property type="entry name" value="WH-like_DNA-bd_sf"/>
</dbReference>
<keyword evidence="2" id="KW-0238">DNA-binding</keyword>
<dbReference type="PANTHER" id="PTHR43537">
    <property type="entry name" value="TRANSCRIPTIONAL REGULATOR, GNTR FAMILY"/>
    <property type="match status" value="1"/>
</dbReference>
<feature type="domain" description="HTH gntR-type" evidence="4">
    <location>
        <begin position="1"/>
        <end position="68"/>
    </location>
</feature>
<dbReference type="SUPFAM" id="SSF46785">
    <property type="entry name" value="Winged helix' DNA-binding domain"/>
    <property type="match status" value="1"/>
</dbReference>
<dbReference type="PROSITE" id="PS50949">
    <property type="entry name" value="HTH_GNTR"/>
    <property type="match status" value="1"/>
</dbReference>
<dbReference type="GO" id="GO:0043565">
    <property type="term" value="F:sequence-specific DNA binding"/>
    <property type="evidence" value="ECO:0007669"/>
    <property type="project" value="InterPro"/>
</dbReference>
<comment type="caution">
    <text evidence="5">The sequence shown here is derived from an EMBL/GenBank/DDBJ whole genome shotgun (WGS) entry which is preliminary data.</text>
</comment>
<accession>A0A934SN04</accession>
<evidence type="ECO:0000256" key="3">
    <source>
        <dbReference type="ARBA" id="ARBA00023163"/>
    </source>
</evidence>
<dbReference type="Pfam" id="PF07729">
    <property type="entry name" value="FCD"/>
    <property type="match status" value="1"/>
</dbReference>
<evidence type="ECO:0000313" key="6">
    <source>
        <dbReference type="Proteomes" id="UP000640485"/>
    </source>
</evidence>
<evidence type="ECO:0000256" key="1">
    <source>
        <dbReference type="ARBA" id="ARBA00023015"/>
    </source>
</evidence>
<dbReference type="InterPro" id="IPR000524">
    <property type="entry name" value="Tscrpt_reg_HTH_GntR"/>
</dbReference>
<dbReference type="RefSeq" id="WP_200687977.1">
    <property type="nucleotide sequence ID" value="NZ_JAEPRQ010000006.1"/>
</dbReference>
<dbReference type="Pfam" id="PF00392">
    <property type="entry name" value="GntR"/>
    <property type="match status" value="1"/>
</dbReference>
<dbReference type="PRINTS" id="PR00035">
    <property type="entry name" value="HTHGNTR"/>
</dbReference>
<dbReference type="InterPro" id="IPR011711">
    <property type="entry name" value="GntR_C"/>
</dbReference>